<dbReference type="PROSITE" id="PS50088">
    <property type="entry name" value="ANK_REPEAT"/>
    <property type="match status" value="4"/>
</dbReference>
<dbReference type="PANTHER" id="PTHR24166">
    <property type="entry name" value="ROLLING PEBBLES, ISOFORM B"/>
    <property type="match status" value="1"/>
</dbReference>
<organism evidence="4 5">
    <name type="scientific">Acanthaster planci</name>
    <name type="common">Crown-of-thorns starfish</name>
    <dbReference type="NCBI Taxonomy" id="133434"/>
    <lineage>
        <taxon>Eukaryota</taxon>
        <taxon>Metazoa</taxon>
        <taxon>Echinodermata</taxon>
        <taxon>Eleutherozoa</taxon>
        <taxon>Asterozoa</taxon>
        <taxon>Asteroidea</taxon>
        <taxon>Valvatacea</taxon>
        <taxon>Valvatida</taxon>
        <taxon>Acanthasteridae</taxon>
        <taxon>Acanthaster</taxon>
    </lineage>
</organism>
<evidence type="ECO:0000256" key="2">
    <source>
        <dbReference type="ARBA" id="ARBA00023043"/>
    </source>
</evidence>
<dbReference type="SMART" id="SM00248">
    <property type="entry name" value="ANK"/>
    <property type="match status" value="8"/>
</dbReference>
<feature type="repeat" description="ANK" evidence="3">
    <location>
        <begin position="323"/>
        <end position="355"/>
    </location>
</feature>
<dbReference type="Gene3D" id="1.25.40.20">
    <property type="entry name" value="Ankyrin repeat-containing domain"/>
    <property type="match status" value="3"/>
</dbReference>
<keyword evidence="1" id="KW-0677">Repeat</keyword>
<dbReference type="PROSITE" id="PS50297">
    <property type="entry name" value="ANK_REP_REGION"/>
    <property type="match status" value="2"/>
</dbReference>
<evidence type="ECO:0000313" key="5">
    <source>
        <dbReference type="RefSeq" id="XP_022109648.1"/>
    </source>
</evidence>
<keyword evidence="4" id="KW-1185">Reference proteome</keyword>
<reference evidence="5" key="1">
    <citation type="submission" date="2025-08" db="UniProtKB">
        <authorList>
            <consortium name="RefSeq"/>
        </authorList>
    </citation>
    <scope>IDENTIFICATION</scope>
</reference>
<keyword evidence="2 3" id="KW-0040">ANK repeat</keyword>
<dbReference type="GeneID" id="110989511"/>
<sequence>MVASKANRCDNLMVLLHSMKCPIDAQDAKFGRTALSWAAMSGKADAVQSLLRYSAHPGIRDANGMLPLHYACLHGHVQCAQLIVSTTKGLTGLQTAKKYAENPEICSIIHEAIYRRQKSIVNPTLFECAMNGDADRLYSTLEDGDNVNPLTGTGDWPMYMAVGNRHIKVMQLLYMNGGDIWSQHQTTGSTVLHIACSRGLYDIVSYLLRFSPVQTSSNSNCEDRQIDINAVNHLGLTALQVAAAKGFSRIVKLLLTHDASSALVNSQGQLYRCCEFEGVQVLIERSQRRRAEEIVKYIKSSSSLDQLIKVWQGKFDHNLRNRNGDTPLMVACLYGKTEAVEFLLRSAIQIVEEREQDIDLSLQSKGEQNDCFVDSGAFDGVSPGYPSSNNRSFVSVDKYCAEQDTWSSVTDLSDQDSEPHGHPEKQCRMFSSDLKGFSSSVNLQSRYLAKCNSYDAESLDSGDDTYKGPFHCPTSKKASLYRRNAFSSSDLNMQQSISDLREKNHASPRPASLDPSSCKIFQGTRVNHLCAVNMRDGCAAIHRAVECIDEQKGVTNLLLLIAKDCSVINLQNFQGLSPLHLAAKLERKQIVKTLTNLKSVDLNLRSSSGKLPEDMTRSKKIHHLIQDARQHWKEHRPLAQMEKLPMSPHGSVVGTSIDFDKLEKRFEQLRNSNNCDP</sequence>
<dbReference type="SUPFAM" id="SSF48403">
    <property type="entry name" value="Ankyrin repeat"/>
    <property type="match status" value="1"/>
</dbReference>
<feature type="repeat" description="ANK" evidence="3">
    <location>
        <begin position="234"/>
        <end position="266"/>
    </location>
</feature>
<proteinExistence type="predicted"/>
<dbReference type="Pfam" id="PF12796">
    <property type="entry name" value="Ank_2"/>
    <property type="match status" value="2"/>
</dbReference>
<dbReference type="Proteomes" id="UP000694845">
    <property type="component" value="Unplaced"/>
</dbReference>
<evidence type="ECO:0000256" key="1">
    <source>
        <dbReference type="ARBA" id="ARBA00022737"/>
    </source>
</evidence>
<dbReference type="Pfam" id="PF00023">
    <property type="entry name" value="Ank"/>
    <property type="match status" value="3"/>
</dbReference>
<dbReference type="PANTHER" id="PTHR24166:SF48">
    <property type="entry name" value="PROTEIN VAPYRIN"/>
    <property type="match status" value="1"/>
</dbReference>
<dbReference type="InterPro" id="IPR036770">
    <property type="entry name" value="Ankyrin_rpt-contain_sf"/>
</dbReference>
<feature type="repeat" description="ANK" evidence="3">
    <location>
        <begin position="187"/>
        <end position="209"/>
    </location>
</feature>
<evidence type="ECO:0000256" key="3">
    <source>
        <dbReference type="PROSITE-ProRule" id="PRU00023"/>
    </source>
</evidence>
<dbReference type="RefSeq" id="XP_022109648.1">
    <property type="nucleotide sequence ID" value="XM_022253956.1"/>
</dbReference>
<gene>
    <name evidence="5" type="primary">LOC110989511</name>
</gene>
<dbReference type="InterPro" id="IPR002110">
    <property type="entry name" value="Ankyrin_rpt"/>
</dbReference>
<evidence type="ECO:0000313" key="4">
    <source>
        <dbReference type="Proteomes" id="UP000694845"/>
    </source>
</evidence>
<feature type="repeat" description="ANK" evidence="3">
    <location>
        <begin position="30"/>
        <end position="62"/>
    </location>
</feature>
<dbReference type="InterPro" id="IPR050889">
    <property type="entry name" value="Dendritic_Spine_Reg/Scaffold"/>
</dbReference>
<name>A0A8B7ZVS2_ACAPL</name>
<dbReference type="AlphaFoldDB" id="A0A8B7ZVS2"/>
<protein>
    <submittedName>
        <fullName evidence="5">Ankyrin-3-like</fullName>
    </submittedName>
</protein>
<accession>A0A8B7ZVS2</accession>
<dbReference type="KEGG" id="aplc:110989511"/>
<dbReference type="OrthoDB" id="539213at2759"/>